<evidence type="ECO:0000313" key="1">
    <source>
        <dbReference type="EMBL" id="OWY94272.1"/>
    </source>
</evidence>
<organism evidence="1 2">
    <name type="scientific">Phytophthora megakarya</name>
    <dbReference type="NCBI Taxonomy" id="4795"/>
    <lineage>
        <taxon>Eukaryota</taxon>
        <taxon>Sar</taxon>
        <taxon>Stramenopiles</taxon>
        <taxon>Oomycota</taxon>
        <taxon>Peronosporomycetes</taxon>
        <taxon>Peronosporales</taxon>
        <taxon>Peronosporaceae</taxon>
        <taxon>Phytophthora</taxon>
    </lineage>
</organism>
<sequence length="153" mass="17152">MIRLVFKRKQRTTEQGAKSWPTCPQPVPVPILTSQSSTTISCPNSLASSAPCSIPTVYSRPQHIRKRTVRTTCDGASWRQRQSYCANCEELFFTSLSTLSSGQDRFCSLDCKSNFEYMMHLQDAMDEEMLVTNCIGSGLFVEDEVCSARALSF</sequence>
<evidence type="ECO:0000313" key="2">
    <source>
        <dbReference type="Proteomes" id="UP000198211"/>
    </source>
</evidence>
<keyword evidence="2" id="KW-1185">Reference proteome</keyword>
<evidence type="ECO:0008006" key="3">
    <source>
        <dbReference type="Google" id="ProtNLM"/>
    </source>
</evidence>
<dbReference type="EMBL" id="NBNE01014646">
    <property type="protein sequence ID" value="OWY94272.1"/>
    <property type="molecule type" value="Genomic_DNA"/>
</dbReference>
<dbReference type="Proteomes" id="UP000198211">
    <property type="component" value="Unassembled WGS sequence"/>
</dbReference>
<dbReference type="AlphaFoldDB" id="A0A225UME6"/>
<accession>A0A225UME6</accession>
<reference evidence="2" key="1">
    <citation type="submission" date="2017-03" db="EMBL/GenBank/DDBJ databases">
        <title>Phytopthora megakarya and P. palmivora, two closely related causual agents of cacao black pod achieved similar genome size and gene model numbers by different mechanisms.</title>
        <authorList>
            <person name="Ali S."/>
            <person name="Shao J."/>
            <person name="Larry D.J."/>
            <person name="Kronmiller B."/>
            <person name="Shen D."/>
            <person name="Strem M.D."/>
            <person name="Melnick R.L."/>
            <person name="Guiltinan M.J."/>
            <person name="Tyler B.M."/>
            <person name="Meinhardt L.W."/>
            <person name="Bailey B.A."/>
        </authorList>
    </citation>
    <scope>NUCLEOTIDE SEQUENCE [LARGE SCALE GENOMIC DNA]</scope>
    <source>
        <strain evidence="2">zdho120</strain>
    </source>
</reference>
<name>A0A225UME6_9STRA</name>
<proteinExistence type="predicted"/>
<protein>
    <recommendedName>
        <fullName evidence="3">FLZ-type domain-containing protein</fullName>
    </recommendedName>
</protein>
<gene>
    <name evidence="1" type="ORF">PHMEG_00036046</name>
</gene>
<comment type="caution">
    <text evidence="1">The sequence shown here is derived from an EMBL/GenBank/DDBJ whole genome shotgun (WGS) entry which is preliminary data.</text>
</comment>
<dbReference type="OrthoDB" id="102624at2759"/>